<dbReference type="PANTHER" id="PTHR35010:SF2">
    <property type="entry name" value="BLL4672 PROTEIN"/>
    <property type="match status" value="1"/>
</dbReference>
<dbReference type="PROSITE" id="PS50943">
    <property type="entry name" value="HTH_CROC1"/>
    <property type="match status" value="1"/>
</dbReference>
<organism evidence="3 4">
    <name type="scientific">Streptacidiphilus fuscans</name>
    <dbReference type="NCBI Taxonomy" id="2789292"/>
    <lineage>
        <taxon>Bacteria</taxon>
        <taxon>Bacillati</taxon>
        <taxon>Actinomycetota</taxon>
        <taxon>Actinomycetes</taxon>
        <taxon>Kitasatosporales</taxon>
        <taxon>Streptomycetaceae</taxon>
        <taxon>Streptacidiphilus</taxon>
    </lineage>
</organism>
<sequence>MTSDPASLDPRSELSEFLRTRRARLQPEEVGLPYFGARRRVPGLRREELAQLAGVSVAYYTRLEQGNAHNVSASVLEAIADALRLNPAERKHLDHLVKPARQRARAVPTRPQRVRPQLQFLLDSMDTVPAYILGRRCELLAWNRMACALLGALGALPPEQRNFAWMVFMDPAAHEFYDDWESKARDVVSCLRMDAGRTPDDPKLAALIGELSVKSPEFRQWWAAHDVRSTGPCQKELHHPVVGRLSLAFEAMVLPADPDQQLITYAAEPGSASAESLRLLASWAAEPNPGQGPGAMTEGTRPEQARTAD</sequence>
<dbReference type="InterPro" id="IPR001387">
    <property type="entry name" value="Cro/C1-type_HTH"/>
</dbReference>
<dbReference type="GO" id="GO:0003677">
    <property type="term" value="F:DNA binding"/>
    <property type="evidence" value="ECO:0007669"/>
    <property type="project" value="InterPro"/>
</dbReference>
<feature type="domain" description="HTH cro/C1-type" evidence="2">
    <location>
        <begin position="43"/>
        <end position="90"/>
    </location>
</feature>
<comment type="caution">
    <text evidence="3">The sequence shown here is derived from an EMBL/GenBank/DDBJ whole genome shotgun (WGS) entry which is preliminary data.</text>
</comment>
<dbReference type="Pfam" id="PF13560">
    <property type="entry name" value="HTH_31"/>
    <property type="match status" value="1"/>
</dbReference>
<accession>A0A931AYC4</accession>
<keyword evidence="4" id="KW-1185">Reference proteome</keyword>
<dbReference type="SMART" id="SM00530">
    <property type="entry name" value="HTH_XRE"/>
    <property type="match status" value="1"/>
</dbReference>
<gene>
    <name evidence="3" type="ORF">I2501_01990</name>
</gene>
<dbReference type="Gene3D" id="3.30.450.180">
    <property type="match status" value="1"/>
</dbReference>
<dbReference type="InterPro" id="IPR010982">
    <property type="entry name" value="Lambda_DNA-bd_dom_sf"/>
</dbReference>
<dbReference type="CDD" id="cd00093">
    <property type="entry name" value="HTH_XRE"/>
    <property type="match status" value="1"/>
</dbReference>
<evidence type="ECO:0000256" key="1">
    <source>
        <dbReference type="SAM" id="MobiDB-lite"/>
    </source>
</evidence>
<dbReference type="InterPro" id="IPR041413">
    <property type="entry name" value="MLTR_LBD"/>
</dbReference>
<evidence type="ECO:0000259" key="2">
    <source>
        <dbReference type="PROSITE" id="PS50943"/>
    </source>
</evidence>
<dbReference type="SUPFAM" id="SSF47413">
    <property type="entry name" value="lambda repressor-like DNA-binding domains"/>
    <property type="match status" value="1"/>
</dbReference>
<protein>
    <submittedName>
        <fullName evidence="3">Helix-turn-helix domain-containing protein</fullName>
    </submittedName>
</protein>
<dbReference type="Proteomes" id="UP000657385">
    <property type="component" value="Unassembled WGS sequence"/>
</dbReference>
<dbReference type="EMBL" id="JADPRT010000001">
    <property type="protein sequence ID" value="MBF9066808.1"/>
    <property type="molecule type" value="Genomic_DNA"/>
</dbReference>
<feature type="compositionally biased region" description="Basic and acidic residues" evidence="1">
    <location>
        <begin position="300"/>
        <end position="309"/>
    </location>
</feature>
<proteinExistence type="predicted"/>
<dbReference type="PANTHER" id="PTHR35010">
    <property type="entry name" value="BLL4672 PROTEIN-RELATED"/>
    <property type="match status" value="1"/>
</dbReference>
<evidence type="ECO:0000313" key="3">
    <source>
        <dbReference type="EMBL" id="MBF9066808.1"/>
    </source>
</evidence>
<reference evidence="3" key="1">
    <citation type="submission" date="2020-11" db="EMBL/GenBank/DDBJ databases">
        <title>Isolation and identification of active actinomycetes.</title>
        <authorList>
            <person name="Yu B."/>
        </authorList>
    </citation>
    <scope>NUCLEOTIDE SEQUENCE</scope>
    <source>
        <strain evidence="3">NEAU-YB345</strain>
    </source>
</reference>
<name>A0A931AYC4_9ACTN</name>
<feature type="region of interest" description="Disordered" evidence="1">
    <location>
        <begin position="282"/>
        <end position="309"/>
    </location>
</feature>
<dbReference type="Pfam" id="PF17765">
    <property type="entry name" value="MLTR_LBD"/>
    <property type="match status" value="1"/>
</dbReference>
<dbReference type="AlphaFoldDB" id="A0A931AYC4"/>
<dbReference type="RefSeq" id="WP_196191985.1">
    <property type="nucleotide sequence ID" value="NZ_JADPRT010000001.1"/>
</dbReference>
<evidence type="ECO:0000313" key="4">
    <source>
        <dbReference type="Proteomes" id="UP000657385"/>
    </source>
</evidence>
<dbReference type="Gene3D" id="1.10.260.40">
    <property type="entry name" value="lambda repressor-like DNA-binding domains"/>
    <property type="match status" value="1"/>
</dbReference>